<evidence type="ECO:0000313" key="2">
    <source>
        <dbReference type="EMBL" id="PIK36322.1"/>
    </source>
</evidence>
<feature type="compositionally biased region" description="Basic residues" evidence="1">
    <location>
        <begin position="141"/>
        <end position="155"/>
    </location>
</feature>
<comment type="caution">
    <text evidence="2">The sequence shown here is derived from an EMBL/GenBank/DDBJ whole genome shotgun (WGS) entry which is preliminary data.</text>
</comment>
<dbReference type="OrthoDB" id="5989408at2759"/>
<evidence type="ECO:0000313" key="3">
    <source>
        <dbReference type="EMBL" id="PIK51665.1"/>
    </source>
</evidence>
<sequence>MATRHATIDKKLDTIMEKLANLEGIPTQLADIQSEFKTLKSAMVEINESVEFMEKEVVELKEVMKCKATREEFEGLGSKLANIEESTQKRLDDLENRSRRQNLIIFGVSESNNESCETIVKDDILHGLMGFTNINLERVHRTPGGRGTHHRRNRGRSTSVSVTLVTGIKYSKQLQAN</sequence>
<evidence type="ECO:0000313" key="4">
    <source>
        <dbReference type="Proteomes" id="UP000230750"/>
    </source>
</evidence>
<feature type="region of interest" description="Disordered" evidence="1">
    <location>
        <begin position="139"/>
        <end position="159"/>
    </location>
</feature>
<organism evidence="2 4">
    <name type="scientific">Stichopus japonicus</name>
    <name type="common">Sea cucumber</name>
    <dbReference type="NCBI Taxonomy" id="307972"/>
    <lineage>
        <taxon>Eukaryota</taxon>
        <taxon>Metazoa</taxon>
        <taxon>Echinodermata</taxon>
        <taxon>Eleutherozoa</taxon>
        <taxon>Echinozoa</taxon>
        <taxon>Holothuroidea</taxon>
        <taxon>Aspidochirotacea</taxon>
        <taxon>Aspidochirotida</taxon>
        <taxon>Stichopodidae</taxon>
        <taxon>Apostichopus</taxon>
    </lineage>
</organism>
<keyword evidence="4" id="KW-1185">Reference proteome</keyword>
<dbReference type="InterPro" id="IPR004244">
    <property type="entry name" value="Transposase_22"/>
</dbReference>
<dbReference type="AlphaFoldDB" id="A0A2G8JKN8"/>
<protein>
    <submittedName>
        <fullName evidence="2">Uncharacterized protein</fullName>
    </submittedName>
</protein>
<accession>A0A2G8JKN8</accession>
<dbReference type="EMBL" id="MRZV01000361">
    <property type="protein sequence ID" value="PIK51665.1"/>
    <property type="molecule type" value="Genomic_DNA"/>
</dbReference>
<evidence type="ECO:0000256" key="1">
    <source>
        <dbReference type="SAM" id="MobiDB-lite"/>
    </source>
</evidence>
<name>A0A2G8JKN8_STIJA</name>
<proteinExistence type="predicted"/>
<dbReference type="Gene3D" id="3.30.70.1820">
    <property type="entry name" value="L1 transposable element, RRM domain"/>
    <property type="match status" value="1"/>
</dbReference>
<dbReference type="EMBL" id="MRZV01001698">
    <property type="protein sequence ID" value="PIK36322.1"/>
    <property type="molecule type" value="Genomic_DNA"/>
</dbReference>
<dbReference type="PANTHER" id="PTHR11505">
    <property type="entry name" value="L1 TRANSPOSABLE ELEMENT-RELATED"/>
    <property type="match status" value="1"/>
</dbReference>
<dbReference type="Proteomes" id="UP000230750">
    <property type="component" value="Unassembled WGS sequence"/>
</dbReference>
<gene>
    <name evidence="3" type="ORF">BSL78_11427</name>
    <name evidence="2" type="ORF">BSL78_26850</name>
</gene>
<reference evidence="2 4" key="1">
    <citation type="journal article" date="2017" name="PLoS Biol.">
        <title>The sea cucumber genome provides insights into morphological evolution and visceral regeneration.</title>
        <authorList>
            <person name="Zhang X."/>
            <person name="Sun L."/>
            <person name="Yuan J."/>
            <person name="Sun Y."/>
            <person name="Gao Y."/>
            <person name="Zhang L."/>
            <person name="Li S."/>
            <person name="Dai H."/>
            <person name="Hamel J.F."/>
            <person name="Liu C."/>
            <person name="Yu Y."/>
            <person name="Liu S."/>
            <person name="Lin W."/>
            <person name="Guo K."/>
            <person name="Jin S."/>
            <person name="Xu P."/>
            <person name="Storey K.B."/>
            <person name="Huan P."/>
            <person name="Zhang T."/>
            <person name="Zhou Y."/>
            <person name="Zhang J."/>
            <person name="Lin C."/>
            <person name="Li X."/>
            <person name="Xing L."/>
            <person name="Huo D."/>
            <person name="Sun M."/>
            <person name="Wang L."/>
            <person name="Mercier A."/>
            <person name="Li F."/>
            <person name="Yang H."/>
            <person name="Xiang J."/>
        </authorList>
    </citation>
    <scope>NUCLEOTIDE SEQUENCE [LARGE SCALE GENOMIC DNA]</scope>
    <source>
        <strain evidence="2">Shaxun</strain>
        <tissue evidence="2">Muscle</tissue>
    </source>
</reference>